<reference evidence="2" key="1">
    <citation type="submission" date="2021-02" db="EMBL/GenBank/DDBJ databases">
        <authorList>
            <person name="Nowell W R."/>
        </authorList>
    </citation>
    <scope>NUCLEOTIDE SEQUENCE</scope>
</reference>
<dbReference type="AlphaFoldDB" id="A0A814DYE3"/>
<sequence>MFQVTRMSDTLFCCPSNSLWNQDSNLWEIQVNKLKISGAISNHELDMLLFDYFPLNINGEKRSGIQNLFMPITEIIVHVCVWSLFFEELRQMSEHYKESRKLPETRGIGKVIWRYFWYDKWNTIDLTAYGIYVVGFTSRFIVKEPAFILSNEKLGGKLLMILHTLLQLFCYYSCSATIDRVKNNSHEEWCYHRYLLVEEYAGKQTMIPPFNLLLWPCERYASRFCIRAYMSIPDEIIKEYWQRERRIADQLWQEKVAKIMQKSDEDGHTASRLIKYLRNSLLPSILPLLFSLKTIKNVHNLRRRTNPNHHHHPSRIDGQLTTMLVMQWIIIILSSIPYCSQLIYPAITIRVQKDSFHSAVETLVTQIVRLLYYLNFVSSFYIYLVSSPIVRTEAGKVFKKFFNQINNHISP</sequence>
<keyword evidence="1" id="KW-0472">Membrane</keyword>
<gene>
    <name evidence="2" type="ORF">GPM918_LOCUS11699</name>
    <name evidence="3" type="ORF">SRO942_LOCUS11700</name>
</gene>
<dbReference type="Gene3D" id="1.20.1070.10">
    <property type="entry name" value="Rhodopsin 7-helix transmembrane proteins"/>
    <property type="match status" value="1"/>
</dbReference>
<evidence type="ECO:0000313" key="2">
    <source>
        <dbReference type="EMBL" id="CAF0959920.1"/>
    </source>
</evidence>
<comment type="caution">
    <text evidence="2">The sequence shown here is derived from an EMBL/GenBank/DDBJ whole genome shotgun (WGS) entry which is preliminary data.</text>
</comment>
<protein>
    <submittedName>
        <fullName evidence="2">Uncharacterized protein</fullName>
    </submittedName>
</protein>
<evidence type="ECO:0000256" key="1">
    <source>
        <dbReference type="SAM" id="Phobius"/>
    </source>
</evidence>
<keyword evidence="4" id="KW-1185">Reference proteome</keyword>
<name>A0A814DYE3_9BILA</name>
<feature type="transmembrane region" description="Helical" evidence="1">
    <location>
        <begin position="324"/>
        <end position="347"/>
    </location>
</feature>
<proteinExistence type="predicted"/>
<keyword evidence="1" id="KW-0812">Transmembrane</keyword>
<evidence type="ECO:0000313" key="4">
    <source>
        <dbReference type="Proteomes" id="UP000663829"/>
    </source>
</evidence>
<organism evidence="2 4">
    <name type="scientific">Didymodactylos carnosus</name>
    <dbReference type="NCBI Taxonomy" id="1234261"/>
    <lineage>
        <taxon>Eukaryota</taxon>
        <taxon>Metazoa</taxon>
        <taxon>Spiralia</taxon>
        <taxon>Gnathifera</taxon>
        <taxon>Rotifera</taxon>
        <taxon>Eurotatoria</taxon>
        <taxon>Bdelloidea</taxon>
        <taxon>Philodinida</taxon>
        <taxon>Philodinidae</taxon>
        <taxon>Didymodactylos</taxon>
    </lineage>
</organism>
<evidence type="ECO:0000313" key="3">
    <source>
        <dbReference type="EMBL" id="CAF3734625.1"/>
    </source>
</evidence>
<feature type="transmembrane region" description="Helical" evidence="1">
    <location>
        <begin position="367"/>
        <end position="390"/>
    </location>
</feature>
<dbReference type="EMBL" id="CAJOBC010002467">
    <property type="protein sequence ID" value="CAF3734625.1"/>
    <property type="molecule type" value="Genomic_DNA"/>
</dbReference>
<keyword evidence="1" id="KW-1133">Transmembrane helix</keyword>
<accession>A0A814DYE3</accession>
<dbReference type="Proteomes" id="UP000681722">
    <property type="component" value="Unassembled WGS sequence"/>
</dbReference>
<dbReference type="EMBL" id="CAJNOQ010002467">
    <property type="protein sequence ID" value="CAF0959920.1"/>
    <property type="molecule type" value="Genomic_DNA"/>
</dbReference>
<dbReference type="Proteomes" id="UP000663829">
    <property type="component" value="Unassembled WGS sequence"/>
</dbReference>